<dbReference type="OrthoDB" id="294541at2759"/>
<feature type="compositionally biased region" description="Low complexity" evidence="5">
    <location>
        <begin position="621"/>
        <end position="641"/>
    </location>
</feature>
<feature type="transmembrane region" description="Helical" evidence="6">
    <location>
        <begin position="140"/>
        <end position="159"/>
    </location>
</feature>
<feature type="transmembrane region" description="Helical" evidence="6">
    <location>
        <begin position="268"/>
        <end position="292"/>
    </location>
</feature>
<evidence type="ECO:0000256" key="4">
    <source>
        <dbReference type="ARBA" id="ARBA00023136"/>
    </source>
</evidence>
<keyword evidence="4 6" id="KW-0472">Membrane</keyword>
<dbReference type="Pfam" id="PF01490">
    <property type="entry name" value="Aa_trans"/>
    <property type="match status" value="1"/>
</dbReference>
<feature type="transmembrane region" description="Helical" evidence="6">
    <location>
        <begin position="205"/>
        <end position="225"/>
    </location>
</feature>
<dbReference type="InParanoid" id="A0A168S9C1"/>
<evidence type="ECO:0000256" key="6">
    <source>
        <dbReference type="SAM" id="Phobius"/>
    </source>
</evidence>
<evidence type="ECO:0000313" key="9">
    <source>
        <dbReference type="Proteomes" id="UP000078561"/>
    </source>
</evidence>
<dbReference type="OMA" id="LPWIVCI"/>
<feature type="region of interest" description="Disordered" evidence="5">
    <location>
        <begin position="464"/>
        <end position="487"/>
    </location>
</feature>
<dbReference type="GO" id="GO:0016020">
    <property type="term" value="C:membrane"/>
    <property type="evidence" value="ECO:0007669"/>
    <property type="project" value="UniProtKB-SubCell"/>
</dbReference>
<feature type="transmembrane region" description="Helical" evidence="6">
    <location>
        <begin position="75"/>
        <end position="97"/>
    </location>
</feature>
<feature type="transmembrane region" description="Helical" evidence="6">
    <location>
        <begin position="166"/>
        <end position="185"/>
    </location>
</feature>
<comment type="subcellular location">
    <subcellularLocation>
        <location evidence="1">Membrane</location>
    </subcellularLocation>
</comment>
<feature type="transmembrane region" description="Helical" evidence="6">
    <location>
        <begin position="304"/>
        <end position="322"/>
    </location>
</feature>
<dbReference type="AlphaFoldDB" id="A0A168S9C1"/>
<feature type="transmembrane region" description="Helical" evidence="6">
    <location>
        <begin position="237"/>
        <end position="262"/>
    </location>
</feature>
<sequence>MSTVSGIGSFGSTALLVSSMTVRTRPRNNSSNVPAGCSALFVCEALSNIRGNEKFQAKVELTTIAQVYLGKKYHYFFQVMLFLALQAVNVSSIILAAQTFDGMLITIFKGTCGLGVNPGGWFCQTTHVVEGNSPFSSDDYFIFTFGFLLTAVMVIPLGFFSLVENIAVQMTSFVVLIAILIQWLVSFGQTGFDPSLLPAVGGNSTTVLGIVIFNYSYITTIPSWVNSLKPNVNIHKILWISVLISTIFYILLGVCGAMAYQMSASSDILAILTQGVAALVTSIPVFTIVIRSNLLRGQICSKPWAVFWSNFLPWIVCIPLQTKDYVGSLQNWSSLFFQSTVNFILPFILYFVSRRMEASIEPYGEKKEDVAATAVAIASGLAPPPLSPKPPTIHSPNTQQGTPVEERENDVVMYNPEDDCSISIRRSSIAPSNRLSRLEHQSSHFSRSPRFPLGSRLVNQSVISNSMFSPPTSPRYGGTTAANTNDPHSAVIPTIVCSEIETNQAVDSPRMDTNNHNHHSHPPSPTMFITTPHADSPRLSTSSSAGNTSTTLASAKGLGITDSKSSPIASPPPAITATSAPLSDSHSPKKRLQPHSSSQRHPPGSLSPDMAKGTTVPSSPPYQYHHNHQQQQAPHSPSQQQHGGGNTQSMMASVLSVRSSVVVPYDNTTSDEKVHDDDETKHMDNEELNAEEEQDQDAELRGKFIAFKKRSWLNPFYLAILSSGAMGLAIVFMIIYDITLLGMGNNVFE</sequence>
<reference evidence="8" key="1">
    <citation type="submission" date="2016-04" db="EMBL/GenBank/DDBJ databases">
        <authorList>
            <person name="Evans L.H."/>
            <person name="Alamgir A."/>
            <person name="Owens N."/>
            <person name="Weber N.D."/>
            <person name="Virtaneva K."/>
            <person name="Barbian K."/>
            <person name="Babar A."/>
            <person name="Rosenke K."/>
        </authorList>
    </citation>
    <scope>NUCLEOTIDE SEQUENCE [LARGE SCALE GENOMIC DNA]</scope>
    <source>
        <strain evidence="8">CBS 101.48</strain>
    </source>
</reference>
<dbReference type="Proteomes" id="UP000078561">
    <property type="component" value="Unassembled WGS sequence"/>
</dbReference>
<organism evidence="8">
    <name type="scientific">Absidia glauca</name>
    <name type="common">Pin mould</name>
    <dbReference type="NCBI Taxonomy" id="4829"/>
    <lineage>
        <taxon>Eukaryota</taxon>
        <taxon>Fungi</taxon>
        <taxon>Fungi incertae sedis</taxon>
        <taxon>Mucoromycota</taxon>
        <taxon>Mucoromycotina</taxon>
        <taxon>Mucoromycetes</taxon>
        <taxon>Mucorales</taxon>
        <taxon>Cunninghamellaceae</taxon>
        <taxon>Absidia</taxon>
    </lineage>
</organism>
<dbReference type="STRING" id="4829.A0A168S9C1"/>
<feature type="transmembrane region" description="Helical" evidence="6">
    <location>
        <begin position="334"/>
        <end position="352"/>
    </location>
</feature>
<evidence type="ECO:0000259" key="7">
    <source>
        <dbReference type="Pfam" id="PF01490"/>
    </source>
</evidence>
<accession>A0A168S9C1</accession>
<proteinExistence type="predicted"/>
<gene>
    <name evidence="8" type="primary">ABSGL_13759.1 scaffold 14320</name>
</gene>
<feature type="compositionally biased region" description="Low complexity" evidence="5">
    <location>
        <begin position="540"/>
        <end position="550"/>
    </location>
</feature>
<evidence type="ECO:0000256" key="5">
    <source>
        <dbReference type="SAM" id="MobiDB-lite"/>
    </source>
</evidence>
<evidence type="ECO:0000256" key="2">
    <source>
        <dbReference type="ARBA" id="ARBA00022692"/>
    </source>
</evidence>
<name>A0A168S9C1_ABSGL</name>
<feature type="region of interest" description="Disordered" evidence="5">
    <location>
        <begin position="562"/>
        <end position="647"/>
    </location>
</feature>
<keyword evidence="2 6" id="KW-0812">Transmembrane</keyword>
<dbReference type="InterPro" id="IPR013057">
    <property type="entry name" value="AA_transpt_TM"/>
</dbReference>
<keyword evidence="9" id="KW-1185">Reference proteome</keyword>
<evidence type="ECO:0000256" key="1">
    <source>
        <dbReference type="ARBA" id="ARBA00004370"/>
    </source>
</evidence>
<dbReference type="PANTHER" id="PTHR16189">
    <property type="entry name" value="TRANSMEMBRANE PROTEIN 104-RELATED"/>
    <property type="match status" value="1"/>
</dbReference>
<evidence type="ECO:0000313" key="8">
    <source>
        <dbReference type="EMBL" id="SAM08098.1"/>
    </source>
</evidence>
<evidence type="ECO:0000256" key="3">
    <source>
        <dbReference type="ARBA" id="ARBA00022989"/>
    </source>
</evidence>
<feature type="domain" description="Amino acid transporter transmembrane" evidence="7">
    <location>
        <begin position="63"/>
        <end position="338"/>
    </location>
</feature>
<feature type="transmembrane region" description="Helical" evidence="6">
    <location>
        <begin position="716"/>
        <end position="736"/>
    </location>
</feature>
<protein>
    <recommendedName>
        <fullName evidence="7">Amino acid transporter transmembrane domain-containing protein</fullName>
    </recommendedName>
</protein>
<keyword evidence="3 6" id="KW-1133">Transmembrane helix</keyword>
<dbReference type="PANTHER" id="PTHR16189:SF3">
    <property type="entry name" value="AMINO ACID TRANSPORTER TRANSMEMBRANE DOMAIN-CONTAINING PROTEIN"/>
    <property type="match status" value="1"/>
</dbReference>
<feature type="region of interest" description="Disordered" evidence="5">
    <location>
        <begin position="507"/>
        <end position="550"/>
    </location>
</feature>
<dbReference type="EMBL" id="LT554883">
    <property type="protein sequence ID" value="SAM08098.1"/>
    <property type="molecule type" value="Genomic_DNA"/>
</dbReference>